<dbReference type="NCBIfam" id="TIGR01812">
    <property type="entry name" value="sdhA_frdA_Gneg"/>
    <property type="match status" value="1"/>
</dbReference>
<evidence type="ECO:0000259" key="12">
    <source>
        <dbReference type="Pfam" id="PF00890"/>
    </source>
</evidence>
<comment type="similarity">
    <text evidence="3">Belongs to the FAD-dependent oxidoreductase 2 family. FRD/SDH subfamily.</text>
</comment>
<keyword evidence="10" id="KW-0472">Membrane</keyword>
<dbReference type="EC" id="1.3.5.1" evidence="4"/>
<keyword evidence="9" id="KW-0560">Oxidoreductase</keyword>
<gene>
    <name evidence="14" type="ORF">METZ01_LOCUS91567</name>
</gene>
<dbReference type="InterPro" id="IPR015939">
    <property type="entry name" value="Fum_Rdtase/Succ_DH_flav-like_C"/>
</dbReference>
<keyword evidence="5" id="KW-0813">Transport</keyword>
<dbReference type="NCBIfam" id="NF006383">
    <property type="entry name" value="PRK08626.1"/>
    <property type="match status" value="1"/>
</dbReference>
<dbReference type="PROSITE" id="PS00504">
    <property type="entry name" value="FRD_SDH_FAD_BINDING"/>
    <property type="match status" value="1"/>
</dbReference>
<evidence type="ECO:0000256" key="6">
    <source>
        <dbReference type="ARBA" id="ARBA00022630"/>
    </source>
</evidence>
<dbReference type="SUPFAM" id="SSF51905">
    <property type="entry name" value="FAD/NAD(P)-binding domain"/>
    <property type="match status" value="1"/>
</dbReference>
<keyword evidence="6" id="KW-0285">Flavoprotein</keyword>
<keyword evidence="8" id="KW-0249">Electron transport</keyword>
<keyword evidence="11" id="KW-0175">Coiled coil</keyword>
<dbReference type="PANTHER" id="PTHR11632:SF71">
    <property type="entry name" value="FUMARATE REDUCTASE FLAVOPROTEIN SUBUNIT"/>
    <property type="match status" value="1"/>
</dbReference>
<dbReference type="GO" id="GO:0008177">
    <property type="term" value="F:succinate dehydrogenase (quinone) activity"/>
    <property type="evidence" value="ECO:0007669"/>
    <property type="project" value="UniProtKB-EC"/>
</dbReference>
<dbReference type="InterPro" id="IPR003952">
    <property type="entry name" value="FRD_SDH_FAD_BS"/>
</dbReference>
<sequence>MITTDVLVIGAGLAGERTAISAAAEGNEVVILSLVPPRRSHSCAAQGGMQAALGNCAKGEGDSEELHWLDTVKGSDWGCDQEVARIFADNAPFAMREMAHFGVPWTRVKGGPADYFIKGKKVTLEEPHEKEGLIMHRDFGGVSRWRTCYTADGTGHTVLYTMDNMVVQLGITVHDRMEAISLIHDGTRCLGAVVRCLRTGTLKSYLAKATVIASGGFGRVYKYSTNAIINQGTGQAIALDTGIVPLGNMEAVQFHPTGIVPTDILVTEGCRGDGGLLLDVDEYRFMPDYEPDKQELASRDVVSRRMTEHIKKGKGVPSPDGEHLWLDLRHLGEQHLRTKLREVYDICMYFLGVNPIKELVPVRPTQHYSMGGIRVNKDGHAYGLEGLWSVGESACWDMHGMNRLGGNSLAETVVAGMFCGQRMGQWASKQLLALDTKLAAEAVDLQQQRIDALLGGGIGQANENVDELHDSMRETLQNKVGIFRKGDELEEAVNTLRQLHQRAQNIKLRSSTRGANPEVALALRLPGMIKLGLCVAKGALLRTESRGGHSREDYPERNDKEWLKRTLARWPEGATEPDISYEPVGLLESPPGQRGYGGAVNIPMEQSVKQYNENVRQEWIKQGWHETATPLGAELKEMIEYASTKES</sequence>
<dbReference type="GO" id="GO:0050660">
    <property type="term" value="F:flavin adenine dinucleotide binding"/>
    <property type="evidence" value="ECO:0007669"/>
    <property type="project" value="InterPro"/>
</dbReference>
<keyword evidence="7" id="KW-0274">FAD</keyword>
<dbReference type="InterPro" id="IPR027477">
    <property type="entry name" value="Succ_DH/fumarate_Rdtase_cat_sf"/>
</dbReference>
<dbReference type="Gene3D" id="1.20.58.100">
    <property type="entry name" value="Fumarate reductase/succinate dehydrogenase flavoprotein-like, C-terminal domain"/>
    <property type="match status" value="1"/>
</dbReference>
<dbReference type="Pfam" id="PF00890">
    <property type="entry name" value="FAD_binding_2"/>
    <property type="match status" value="1"/>
</dbReference>
<evidence type="ECO:0000259" key="13">
    <source>
        <dbReference type="Pfam" id="PF02910"/>
    </source>
</evidence>
<reference evidence="14" key="1">
    <citation type="submission" date="2018-05" db="EMBL/GenBank/DDBJ databases">
        <authorList>
            <person name="Lanie J.A."/>
            <person name="Ng W.-L."/>
            <person name="Kazmierczak K.M."/>
            <person name="Andrzejewski T.M."/>
            <person name="Davidsen T.M."/>
            <person name="Wayne K.J."/>
            <person name="Tettelin H."/>
            <person name="Glass J.I."/>
            <person name="Rusch D."/>
            <person name="Podicherti R."/>
            <person name="Tsui H.-C.T."/>
            <person name="Winkler M.E."/>
        </authorList>
    </citation>
    <scope>NUCLEOTIDE SEQUENCE</scope>
</reference>
<evidence type="ECO:0000256" key="10">
    <source>
        <dbReference type="ARBA" id="ARBA00023136"/>
    </source>
</evidence>
<dbReference type="GO" id="GO:0005886">
    <property type="term" value="C:plasma membrane"/>
    <property type="evidence" value="ECO:0007669"/>
    <property type="project" value="TreeGrafter"/>
</dbReference>
<organism evidence="14">
    <name type="scientific">marine metagenome</name>
    <dbReference type="NCBI Taxonomy" id="408172"/>
    <lineage>
        <taxon>unclassified sequences</taxon>
        <taxon>metagenomes</taxon>
        <taxon>ecological metagenomes</taxon>
    </lineage>
</organism>
<dbReference type="InterPro" id="IPR036188">
    <property type="entry name" value="FAD/NAD-bd_sf"/>
</dbReference>
<accession>A0A381VH05</accession>
<dbReference type="AlphaFoldDB" id="A0A381VH05"/>
<evidence type="ECO:0000256" key="4">
    <source>
        <dbReference type="ARBA" id="ARBA00012792"/>
    </source>
</evidence>
<evidence type="ECO:0000256" key="7">
    <source>
        <dbReference type="ARBA" id="ARBA00022827"/>
    </source>
</evidence>
<dbReference type="PANTHER" id="PTHR11632">
    <property type="entry name" value="SUCCINATE DEHYDROGENASE 2 FLAVOPROTEIN SUBUNIT"/>
    <property type="match status" value="1"/>
</dbReference>
<evidence type="ECO:0000256" key="2">
    <source>
        <dbReference type="ARBA" id="ARBA00004170"/>
    </source>
</evidence>
<dbReference type="Pfam" id="PF02910">
    <property type="entry name" value="Succ_DH_flav_C"/>
    <property type="match status" value="1"/>
</dbReference>
<dbReference type="InterPro" id="IPR014006">
    <property type="entry name" value="Succ_Dhase_FrdA_Gneg"/>
</dbReference>
<dbReference type="FunFam" id="3.90.700.10:FF:000005">
    <property type="entry name" value="Succinate dehydrogenase flavoprotein subunit"/>
    <property type="match status" value="1"/>
</dbReference>
<name>A0A381VH05_9ZZZZ</name>
<evidence type="ECO:0000313" key="14">
    <source>
        <dbReference type="EMBL" id="SVA38713.1"/>
    </source>
</evidence>
<dbReference type="EMBL" id="UINC01008609">
    <property type="protein sequence ID" value="SVA38713.1"/>
    <property type="molecule type" value="Genomic_DNA"/>
</dbReference>
<dbReference type="InterPro" id="IPR037099">
    <property type="entry name" value="Fum_R/Succ_DH_flav-like_C_sf"/>
</dbReference>
<evidence type="ECO:0000256" key="11">
    <source>
        <dbReference type="SAM" id="Coils"/>
    </source>
</evidence>
<dbReference type="Gene3D" id="3.10.20.820">
    <property type="match status" value="1"/>
</dbReference>
<dbReference type="GO" id="GO:0022900">
    <property type="term" value="P:electron transport chain"/>
    <property type="evidence" value="ECO:0007669"/>
    <property type="project" value="InterPro"/>
</dbReference>
<evidence type="ECO:0000256" key="5">
    <source>
        <dbReference type="ARBA" id="ARBA00022448"/>
    </source>
</evidence>
<dbReference type="InterPro" id="IPR003953">
    <property type="entry name" value="FAD-dep_OxRdtase_2_FAD-bd"/>
</dbReference>
<evidence type="ECO:0000256" key="9">
    <source>
        <dbReference type="ARBA" id="ARBA00023002"/>
    </source>
</evidence>
<dbReference type="InterPro" id="IPR030664">
    <property type="entry name" value="SdhA/FrdA/AprA"/>
</dbReference>
<comment type="subcellular location">
    <subcellularLocation>
        <location evidence="2">Membrane</location>
        <topology evidence="2">Peripheral membrane protein</topology>
    </subcellularLocation>
</comment>
<evidence type="ECO:0000256" key="8">
    <source>
        <dbReference type="ARBA" id="ARBA00022982"/>
    </source>
</evidence>
<comment type="cofactor">
    <cofactor evidence="1">
        <name>FAD</name>
        <dbReference type="ChEBI" id="CHEBI:57692"/>
    </cofactor>
</comment>
<dbReference type="Gene3D" id="3.90.700.10">
    <property type="entry name" value="Succinate dehydrogenase/fumarate reductase flavoprotein, catalytic domain"/>
    <property type="match status" value="1"/>
</dbReference>
<evidence type="ECO:0000256" key="3">
    <source>
        <dbReference type="ARBA" id="ARBA00008040"/>
    </source>
</evidence>
<protein>
    <recommendedName>
        <fullName evidence="4">succinate dehydrogenase</fullName>
        <ecNumber evidence="4">1.3.5.1</ecNumber>
    </recommendedName>
</protein>
<dbReference type="Gene3D" id="3.50.50.60">
    <property type="entry name" value="FAD/NAD(P)-binding domain"/>
    <property type="match status" value="1"/>
</dbReference>
<dbReference type="SUPFAM" id="SSF46977">
    <property type="entry name" value="Succinate dehydrogenase/fumarate reductase flavoprotein C-terminal domain"/>
    <property type="match status" value="1"/>
</dbReference>
<feature type="coiled-coil region" evidence="11">
    <location>
        <begin position="458"/>
        <end position="509"/>
    </location>
</feature>
<proteinExistence type="inferred from homology"/>
<dbReference type="GO" id="GO:0009061">
    <property type="term" value="P:anaerobic respiration"/>
    <property type="evidence" value="ECO:0007669"/>
    <property type="project" value="TreeGrafter"/>
</dbReference>
<dbReference type="GO" id="GO:0009055">
    <property type="term" value="F:electron transfer activity"/>
    <property type="evidence" value="ECO:0007669"/>
    <property type="project" value="TreeGrafter"/>
</dbReference>
<dbReference type="SUPFAM" id="SSF56425">
    <property type="entry name" value="Succinate dehydrogenase/fumarate reductase flavoprotein, catalytic domain"/>
    <property type="match status" value="1"/>
</dbReference>
<evidence type="ECO:0000256" key="1">
    <source>
        <dbReference type="ARBA" id="ARBA00001974"/>
    </source>
</evidence>
<feature type="domain" description="Fumarate reductase/succinate dehydrogenase flavoprotein-like C-terminal" evidence="13">
    <location>
        <begin position="469"/>
        <end position="596"/>
    </location>
</feature>
<feature type="domain" description="FAD-dependent oxidoreductase 2 FAD-binding" evidence="12">
    <location>
        <begin position="5"/>
        <end position="409"/>
    </location>
</feature>